<organism evidence="1 2">
    <name type="scientific">Flavobacterium cupreum</name>
    <dbReference type="NCBI Taxonomy" id="2133766"/>
    <lineage>
        <taxon>Bacteria</taxon>
        <taxon>Pseudomonadati</taxon>
        <taxon>Bacteroidota</taxon>
        <taxon>Flavobacteriia</taxon>
        <taxon>Flavobacteriales</taxon>
        <taxon>Flavobacteriaceae</taxon>
        <taxon>Flavobacterium</taxon>
    </lineage>
</organism>
<accession>A0A434AB13</accession>
<gene>
    <name evidence="1" type="ORF">D0817_06725</name>
</gene>
<comment type="caution">
    <text evidence="1">The sequence shown here is derived from an EMBL/GenBank/DDBJ whole genome shotgun (WGS) entry which is preliminary data.</text>
</comment>
<dbReference type="RefSeq" id="WP_127337615.1">
    <property type="nucleotide sequence ID" value="NZ_QWDM01000003.1"/>
</dbReference>
<name>A0A434AB13_9FLAO</name>
<reference evidence="2" key="1">
    <citation type="journal article" date="2019" name="Syst. Appl. Microbiol.">
        <title>Flavobacterium circumlabens sp. nov. and Flavobacterium cupreum sp. nov., two psychrotrophic species isolated from Antarctic environmental samples.</title>
        <authorList>
            <person name="Kralova S."/>
            <person name="Busse H.-J."/>
            <person name="Svec P."/>
            <person name="Maslanova I."/>
            <person name="Stankova E."/>
            <person name="Bartak M."/>
            <person name="Sedlacek I."/>
        </authorList>
    </citation>
    <scope>NUCLEOTIDE SEQUENCE [LARGE SCALE GENOMIC DNA]</scope>
    <source>
        <strain evidence="2">CCM 8825</strain>
    </source>
</reference>
<dbReference type="EMBL" id="QWDM01000003">
    <property type="protein sequence ID" value="RUT71561.1"/>
    <property type="molecule type" value="Genomic_DNA"/>
</dbReference>
<protein>
    <submittedName>
        <fullName evidence="1">Uncharacterized protein</fullName>
    </submittedName>
</protein>
<evidence type="ECO:0000313" key="1">
    <source>
        <dbReference type="EMBL" id="RUT71561.1"/>
    </source>
</evidence>
<evidence type="ECO:0000313" key="2">
    <source>
        <dbReference type="Proteomes" id="UP000288102"/>
    </source>
</evidence>
<sequence length="142" mass="16392">MKQIIDLETFSKSLSDKGYNGYFHTQSAHPGRLKESISDYLESCQKGKEVFSNSEFTLIGYLKWTGDEHPRIECRMRVKHENGNFELQKMEITQKDQFGQLLKQSKLENLSVDTMPKASEAIAMVSDVIEQETVSARRHFKL</sequence>
<keyword evidence="2" id="KW-1185">Reference proteome</keyword>
<dbReference type="AlphaFoldDB" id="A0A434AB13"/>
<proteinExistence type="predicted"/>
<dbReference type="Proteomes" id="UP000288102">
    <property type="component" value="Unassembled WGS sequence"/>
</dbReference>
<dbReference type="OrthoDB" id="979262at2"/>